<feature type="domain" description="Toprim" evidence="8">
    <location>
        <begin position="4"/>
        <end position="152"/>
    </location>
</feature>
<organism evidence="10 11">
    <name type="scientific">Gigaspora margarita</name>
    <dbReference type="NCBI Taxonomy" id="4874"/>
    <lineage>
        <taxon>Eukaryota</taxon>
        <taxon>Fungi</taxon>
        <taxon>Fungi incertae sedis</taxon>
        <taxon>Mucoromycota</taxon>
        <taxon>Glomeromycotina</taxon>
        <taxon>Glomeromycetes</taxon>
        <taxon>Diversisporales</taxon>
        <taxon>Gigasporaceae</taxon>
        <taxon>Gigaspora</taxon>
    </lineage>
</organism>
<dbReference type="PANTHER" id="PTHR11390:SF20">
    <property type="entry name" value="DNA TOPOISOMERASE 3-BETA-1"/>
    <property type="match status" value="1"/>
</dbReference>
<keyword evidence="11" id="KW-1185">Reference proteome</keyword>
<dbReference type="SMART" id="SM00493">
    <property type="entry name" value="TOPRIM"/>
    <property type="match status" value="1"/>
</dbReference>
<evidence type="ECO:0000313" key="11">
    <source>
        <dbReference type="Proteomes" id="UP000439903"/>
    </source>
</evidence>
<comment type="caution">
    <text evidence="10">The sequence shown here is derived from an EMBL/GenBank/DDBJ whole genome shotgun (WGS) entry which is preliminary data.</text>
</comment>
<dbReference type="Pfam" id="PF01751">
    <property type="entry name" value="Toprim"/>
    <property type="match status" value="1"/>
</dbReference>
<evidence type="ECO:0000256" key="3">
    <source>
        <dbReference type="ARBA" id="ARBA00012891"/>
    </source>
</evidence>
<dbReference type="GO" id="GO:0006265">
    <property type="term" value="P:DNA topological change"/>
    <property type="evidence" value="ECO:0007669"/>
    <property type="project" value="InterPro"/>
</dbReference>
<dbReference type="InterPro" id="IPR013497">
    <property type="entry name" value="Topo_IA_cen"/>
</dbReference>
<dbReference type="InterPro" id="IPR006171">
    <property type="entry name" value="TOPRIM_dom"/>
</dbReference>
<name>A0A8H4EN49_GIGMA</name>
<dbReference type="Gene3D" id="1.10.290.10">
    <property type="entry name" value="Topoisomerase I, domain 4"/>
    <property type="match status" value="1"/>
</dbReference>
<gene>
    <name evidence="10" type="ORF">F8M41_015505</name>
</gene>
<evidence type="ECO:0000256" key="4">
    <source>
        <dbReference type="ARBA" id="ARBA00023029"/>
    </source>
</evidence>
<dbReference type="Gene3D" id="1.10.460.10">
    <property type="entry name" value="Topoisomerase I, domain 2"/>
    <property type="match status" value="2"/>
</dbReference>
<dbReference type="EMBL" id="WTPW01000326">
    <property type="protein sequence ID" value="KAF0522613.1"/>
    <property type="molecule type" value="Genomic_DNA"/>
</dbReference>
<dbReference type="EC" id="5.6.2.1" evidence="3 7"/>
<dbReference type="PROSITE" id="PS52039">
    <property type="entry name" value="TOPO_IA_2"/>
    <property type="match status" value="1"/>
</dbReference>
<dbReference type="PRINTS" id="PR00417">
    <property type="entry name" value="PRTPISMRASEI"/>
</dbReference>
<evidence type="ECO:0000313" key="10">
    <source>
        <dbReference type="EMBL" id="KAF0522613.1"/>
    </source>
</evidence>
<comment type="similarity">
    <text evidence="2 7">Belongs to the type IA topoisomerase family.</text>
</comment>
<dbReference type="GO" id="GO:0006310">
    <property type="term" value="P:DNA recombination"/>
    <property type="evidence" value="ECO:0007669"/>
    <property type="project" value="TreeGrafter"/>
</dbReference>
<dbReference type="InterPro" id="IPR003602">
    <property type="entry name" value="Topo_IA_DNA-bd_dom"/>
</dbReference>
<dbReference type="InterPro" id="IPR000380">
    <property type="entry name" value="Topo_IA"/>
</dbReference>
<evidence type="ECO:0000256" key="2">
    <source>
        <dbReference type="ARBA" id="ARBA00009446"/>
    </source>
</evidence>
<evidence type="ECO:0000259" key="8">
    <source>
        <dbReference type="PROSITE" id="PS50880"/>
    </source>
</evidence>
<dbReference type="GO" id="GO:0003677">
    <property type="term" value="F:DNA binding"/>
    <property type="evidence" value="ECO:0007669"/>
    <property type="project" value="UniProtKB-KW"/>
</dbReference>
<dbReference type="PANTHER" id="PTHR11390">
    <property type="entry name" value="PROKARYOTIC DNA TOPOISOMERASE"/>
    <property type="match status" value="1"/>
</dbReference>
<dbReference type="Proteomes" id="UP000439903">
    <property type="component" value="Unassembled WGS sequence"/>
</dbReference>
<dbReference type="InterPro" id="IPR013826">
    <property type="entry name" value="Topo_IA_cen_sub3"/>
</dbReference>
<dbReference type="PROSITE" id="PS50880">
    <property type="entry name" value="TOPRIM"/>
    <property type="match status" value="1"/>
</dbReference>
<dbReference type="SMART" id="SM00436">
    <property type="entry name" value="TOP1Bc"/>
    <property type="match status" value="1"/>
</dbReference>
<protein>
    <recommendedName>
        <fullName evidence="3 7">DNA topoisomerase</fullName>
        <ecNumber evidence="3 7">5.6.2.1</ecNumber>
    </recommendedName>
</protein>
<evidence type="ECO:0000256" key="7">
    <source>
        <dbReference type="RuleBase" id="RU362092"/>
    </source>
</evidence>
<keyword evidence="6 7" id="KW-0413">Isomerase</keyword>
<evidence type="ECO:0000256" key="6">
    <source>
        <dbReference type="ARBA" id="ARBA00023235"/>
    </source>
</evidence>
<dbReference type="GO" id="GO:0006281">
    <property type="term" value="P:DNA repair"/>
    <property type="evidence" value="ECO:0007669"/>
    <property type="project" value="TreeGrafter"/>
</dbReference>
<dbReference type="GO" id="GO:0005634">
    <property type="term" value="C:nucleus"/>
    <property type="evidence" value="ECO:0007669"/>
    <property type="project" value="TreeGrafter"/>
</dbReference>
<dbReference type="AlphaFoldDB" id="A0A8H4EN49"/>
<dbReference type="OrthoDB" id="435881at2759"/>
<dbReference type="Gene3D" id="3.40.50.140">
    <property type="match status" value="1"/>
</dbReference>
<dbReference type="SMART" id="SM00437">
    <property type="entry name" value="TOP1Ac"/>
    <property type="match status" value="1"/>
</dbReference>
<comment type="catalytic activity">
    <reaction evidence="1 7">
        <text>ATP-independent breakage of single-stranded DNA, followed by passage and rejoining.</text>
        <dbReference type="EC" id="5.6.2.1"/>
    </reaction>
</comment>
<evidence type="ECO:0000256" key="5">
    <source>
        <dbReference type="ARBA" id="ARBA00023125"/>
    </source>
</evidence>
<accession>A0A8H4EN49</accession>
<dbReference type="SUPFAM" id="SSF56712">
    <property type="entry name" value="Prokaryotic type I DNA topoisomerase"/>
    <property type="match status" value="1"/>
</dbReference>
<reference evidence="10 11" key="1">
    <citation type="journal article" date="2019" name="Environ. Microbiol.">
        <title>At the nexus of three kingdoms: the genome of the mycorrhizal fungus Gigaspora margarita provides insights into plant, endobacterial and fungal interactions.</title>
        <authorList>
            <person name="Venice F."/>
            <person name="Ghignone S."/>
            <person name="Salvioli di Fossalunga A."/>
            <person name="Amselem J."/>
            <person name="Novero M."/>
            <person name="Xianan X."/>
            <person name="Sedzielewska Toro K."/>
            <person name="Morin E."/>
            <person name="Lipzen A."/>
            <person name="Grigoriev I.V."/>
            <person name="Henrissat B."/>
            <person name="Martin F.M."/>
            <person name="Bonfante P."/>
        </authorList>
    </citation>
    <scope>NUCLEOTIDE SEQUENCE [LARGE SCALE GENOMIC DNA]</scope>
    <source>
        <strain evidence="10 11">BEG34</strain>
    </source>
</reference>
<sequence>MSIKELMITEKPSLALKLVSALAPNGKFNTREILGNRVYEFTHEYRGSKHYVRFISITGHIYSVRFEKRYKNWNIDPIKLFTAPLENQEVSEKEVIENLLRELKDADSVVFWMSPDEEGENIIFEIIDQIFEEIKATRKMPCKFERAKFYETTASKIREAYDNLVLPNRDLSSFAQARKEFDLRVGCAFTRFQTKYFNDKHGNSDFRAISYGPCQIPALSFCVDRHDEIQSFIPQLCWSLSITVANQNGHKVILKKSCNDITLLQNKIKRCKKARRTTKPKPHALNMVEMLKYCSLFLGIGPYAAMSTATRNHQEWGLYAKELLKNKLDRPIEDTIKDDQPPIVPVKLARDGDLQEDQRKLYDYIALHFLGSLSSDVELEEIHVTIEIKDELFECSGMRVLQPGFTEIMKWRKINDAILPDFEENMAVNVIKVEPIDDETRPPEYLTESELIGLMQRYNIGTHRSIPTHIETICKRNYVMVQGTKRNLIPTDLGIVLIHSYKKIEPTLSDPEERNKIELALGSITEGAGYKKILKPILKSYTEKFKNFRKQIVLMDEEIKKTLSSYATSGKILSECVRCQEKDGTYCKRYITLKPTYLNCSACKKDYLQPHIKHIANPREFSCPYDGPKSVKISNNSENTAYPLCVYCFYPPKVNELKGLKYCDHSLCMHSLINNGICKCPMECGGQVVLDKTLSGLYLSTQYLSTQHFRSGFELKLSGDSEYHSSEWKLSCENNNWFEILFFNDVEGVSILDGKFCEKESCSSRILNWKLLQRLYKAVFYVMIKFVYYL</sequence>
<keyword evidence="4 7" id="KW-0799">Topoisomerase</keyword>
<dbReference type="GO" id="GO:0003917">
    <property type="term" value="F:DNA topoisomerase type I (single strand cut, ATP-independent) activity"/>
    <property type="evidence" value="ECO:0007669"/>
    <property type="project" value="UniProtKB-EC"/>
</dbReference>
<evidence type="ECO:0000259" key="9">
    <source>
        <dbReference type="PROSITE" id="PS52039"/>
    </source>
</evidence>
<dbReference type="InterPro" id="IPR003601">
    <property type="entry name" value="Topo_IA_2"/>
</dbReference>
<comment type="function">
    <text evidence="7">Introduces a single-strand break via transesterification at a target site in duplex DNA. Releases the supercoiling and torsional tension of DNA introduced during the DNA replication and transcription by transiently cleaving and rejoining one strand of the DNA duplex. The scissile phosphodiester is attacked by the catalytic tyrosine of the enzyme, resulting in the formation of a DNA-(5'-phosphotyrosyl)-enzyme intermediate and the expulsion of a 3'-OH DNA strand.</text>
</comment>
<keyword evidence="5 7" id="KW-0238">DNA-binding</keyword>
<dbReference type="InterPro" id="IPR013824">
    <property type="entry name" value="Topo_IA_cen_sub1"/>
</dbReference>
<evidence type="ECO:0000256" key="1">
    <source>
        <dbReference type="ARBA" id="ARBA00000213"/>
    </source>
</evidence>
<proteinExistence type="inferred from homology"/>
<dbReference type="InterPro" id="IPR023405">
    <property type="entry name" value="Topo_IA_core_domain"/>
</dbReference>
<dbReference type="Pfam" id="PF01131">
    <property type="entry name" value="Topoisom_bac"/>
    <property type="match status" value="2"/>
</dbReference>
<feature type="domain" description="Topo IA-type catalytic" evidence="9">
    <location>
        <begin position="168"/>
        <end position="546"/>
    </location>
</feature>